<dbReference type="AlphaFoldDB" id="A0A193G9V0"/>
<proteinExistence type="predicted"/>
<evidence type="ECO:0000313" key="3">
    <source>
        <dbReference type="Proteomes" id="UP000091926"/>
    </source>
</evidence>
<evidence type="ECO:0000313" key="2">
    <source>
        <dbReference type="EMBL" id="ANN76762.1"/>
    </source>
</evidence>
<gene>
    <name evidence="2" type="ORF">BAU07_06230</name>
</gene>
<dbReference type="Proteomes" id="UP000091926">
    <property type="component" value="Chromosome"/>
</dbReference>
<sequence length="250" mass="26737">MTGLVVPGGSPQARNIIDPILDGPAAEYGTQEIYDKFTNFGGSSGDEPVGRASALDAEVKRLNAEGDDLDRKIKDAEGQEDDGSRTRSFGEIYAAVMRLLKVQQGLYGAMAEQATRTAEEQVKQIKQYTAAKSALTKLLGKLLPGKDEDNPNPKLADKITAEDPAYKALNAALKELGRPEIDLNYTKSDLEGLQADLSGSSDALVTEQGMKSSEINQILGKFQASETMVSNIVKAQGSLEMTVARNSGPL</sequence>
<feature type="region of interest" description="Disordered" evidence="1">
    <location>
        <begin position="64"/>
        <end position="85"/>
    </location>
</feature>
<evidence type="ECO:0000256" key="1">
    <source>
        <dbReference type="SAM" id="MobiDB-lite"/>
    </source>
</evidence>
<keyword evidence="3" id="KW-1185">Reference proteome</keyword>
<dbReference type="RefSeq" id="WP_066655042.1">
    <property type="nucleotide sequence ID" value="NZ_CBCSCL010000017.1"/>
</dbReference>
<dbReference type="KEGG" id="bfz:BAU07_06230"/>
<reference evidence="2 3" key="1">
    <citation type="submission" date="2016-06" db="EMBL/GenBank/DDBJ databases">
        <title>Complete genome sequences of Bordetella bronchialis and Bordetella flabilis.</title>
        <authorList>
            <person name="LiPuma J.J."/>
            <person name="Spilker T."/>
        </authorList>
    </citation>
    <scope>NUCLEOTIDE SEQUENCE [LARGE SCALE GENOMIC DNA]</scope>
    <source>
        <strain evidence="2 3">AU10664</strain>
    </source>
</reference>
<dbReference type="EMBL" id="CP016172">
    <property type="protein sequence ID" value="ANN76762.1"/>
    <property type="molecule type" value="Genomic_DNA"/>
</dbReference>
<organism evidence="2 3">
    <name type="scientific">Bordetella flabilis</name>
    <dbReference type="NCBI Taxonomy" id="463014"/>
    <lineage>
        <taxon>Bacteria</taxon>
        <taxon>Pseudomonadati</taxon>
        <taxon>Pseudomonadota</taxon>
        <taxon>Betaproteobacteria</taxon>
        <taxon>Burkholderiales</taxon>
        <taxon>Alcaligenaceae</taxon>
        <taxon>Bordetella</taxon>
    </lineage>
</organism>
<accession>A0A193G9V0</accession>
<dbReference type="STRING" id="463014.BAU07_06230"/>
<protein>
    <submittedName>
        <fullName evidence="2">Uncharacterized protein</fullName>
    </submittedName>
</protein>
<name>A0A193G9V0_9BORD</name>